<dbReference type="AlphaFoldDB" id="A0A4R9K6K6"/>
<proteinExistence type="predicted"/>
<dbReference type="RefSeq" id="WP_135649588.1">
    <property type="nucleotide sequence ID" value="NZ_RQGF01000027.1"/>
</dbReference>
<dbReference type="EMBL" id="RQGF01000027">
    <property type="protein sequence ID" value="TGL61186.1"/>
    <property type="molecule type" value="Genomic_DNA"/>
</dbReference>
<reference evidence="2" key="1">
    <citation type="journal article" date="2019" name="PLoS Negl. Trop. Dis.">
        <title>Revisiting the worldwide diversity of Leptospira species in the environment.</title>
        <authorList>
            <person name="Vincent A.T."/>
            <person name="Schiettekatte O."/>
            <person name="Bourhy P."/>
            <person name="Veyrier F.J."/>
            <person name="Picardeau M."/>
        </authorList>
    </citation>
    <scope>NUCLEOTIDE SEQUENCE [LARGE SCALE GENOMIC DNA]</scope>
    <source>
        <strain evidence="2">201702455</strain>
    </source>
</reference>
<dbReference type="Proteomes" id="UP000297762">
    <property type="component" value="Unassembled WGS sequence"/>
</dbReference>
<dbReference type="InterPro" id="IPR053164">
    <property type="entry name" value="IS1016-like_transposase"/>
</dbReference>
<evidence type="ECO:0000259" key="1">
    <source>
        <dbReference type="SMART" id="SM01126"/>
    </source>
</evidence>
<dbReference type="OrthoDB" id="271821at2"/>
<evidence type="ECO:0000313" key="2">
    <source>
        <dbReference type="EMBL" id="TGL61186.1"/>
    </source>
</evidence>
<organism evidence="2 3">
    <name type="scientific">Leptospira sarikeiensis</name>
    <dbReference type="NCBI Taxonomy" id="2484943"/>
    <lineage>
        <taxon>Bacteria</taxon>
        <taxon>Pseudomonadati</taxon>
        <taxon>Spirochaetota</taxon>
        <taxon>Spirochaetia</taxon>
        <taxon>Leptospirales</taxon>
        <taxon>Leptospiraceae</taxon>
        <taxon>Leptospira</taxon>
    </lineage>
</organism>
<dbReference type="Pfam" id="PF12762">
    <property type="entry name" value="DDE_Tnp_IS1595"/>
    <property type="match status" value="1"/>
</dbReference>
<gene>
    <name evidence="2" type="ORF">EHQ64_11165</name>
</gene>
<dbReference type="InterPro" id="IPR024445">
    <property type="entry name" value="Tnp_ISXO2-like"/>
</dbReference>
<dbReference type="InterPro" id="IPR024442">
    <property type="entry name" value="Transposase_Zn_ribbon"/>
</dbReference>
<evidence type="ECO:0000313" key="3">
    <source>
        <dbReference type="Proteomes" id="UP000297762"/>
    </source>
</evidence>
<dbReference type="PANTHER" id="PTHR47163">
    <property type="entry name" value="DDE_TNP_IS1595 DOMAIN-CONTAINING PROTEIN"/>
    <property type="match status" value="1"/>
</dbReference>
<dbReference type="SMART" id="SM01126">
    <property type="entry name" value="DDE_Tnp_IS1595"/>
    <property type="match status" value="1"/>
</dbReference>
<comment type="caution">
    <text evidence="2">The sequence shown here is derived from an EMBL/GenBank/DDBJ whole genome shotgun (WGS) entry which is preliminary data.</text>
</comment>
<feature type="domain" description="ISXO2-like transposase" evidence="1">
    <location>
        <begin position="119"/>
        <end position="269"/>
    </location>
</feature>
<sequence length="295" mass="34347">MMRFPTELDVIDYFVHVKYPKGTRCTHCNSKKVYRRTATPRKFHCNSCNNSFSIFKSSIFKDTKVDLRKWLYVIHLVTNAKKGISACQVHREIRGSYKTSWRMVHQIRKAMGQVTTQNAFKAIFEIDETYVAAGPKIRLKSKRGRGTFKTPIVGVYNRDDDRIYATVALPNKMGKKLTGKQLLGILDKVATKNSVIMTDEFRGYNILDKRGYDRKKVNHSEYQYSFDGINVNTVESFWSLFKRGLAGSFHHVSGKYLQAYIDEFAFRFNNRKNPDIYYKILENAIQYNPPTKPKK</sequence>
<dbReference type="Pfam" id="PF12760">
    <property type="entry name" value="Zn_ribbon_IS1595"/>
    <property type="match status" value="1"/>
</dbReference>
<accession>A0A4R9K6K6</accession>
<keyword evidence="3" id="KW-1185">Reference proteome</keyword>
<name>A0A4R9K6K6_9LEPT</name>
<dbReference type="NCBIfam" id="NF033547">
    <property type="entry name" value="transpos_IS1595"/>
    <property type="match status" value="1"/>
</dbReference>
<dbReference type="PANTHER" id="PTHR47163:SF2">
    <property type="entry name" value="SI:DKEY-17M8.2"/>
    <property type="match status" value="1"/>
</dbReference>
<protein>
    <submittedName>
        <fullName evidence="2">IS1595 family transposase</fullName>
    </submittedName>
</protein>